<dbReference type="InterPro" id="IPR000702">
    <property type="entry name" value="Ribosomal_uL6-like"/>
</dbReference>
<evidence type="ECO:0000313" key="4">
    <source>
        <dbReference type="EMBL" id="AVR57516.1"/>
    </source>
</evidence>
<dbReference type="GO" id="GO:0005762">
    <property type="term" value="C:mitochondrial large ribosomal subunit"/>
    <property type="evidence" value="ECO:0007669"/>
    <property type="project" value="TreeGrafter"/>
</dbReference>
<organism evidence="4">
    <name type="scientific">Halamphora coffeiformis</name>
    <dbReference type="NCBI Taxonomy" id="1487565"/>
    <lineage>
        <taxon>Eukaryota</taxon>
        <taxon>Sar</taxon>
        <taxon>Stramenopiles</taxon>
        <taxon>Ochrophyta</taxon>
        <taxon>Bacillariophyta</taxon>
        <taxon>Bacillariophyceae</taxon>
        <taxon>Bacillariophycidae</taxon>
        <taxon>Naviculales</taxon>
        <taxon>Amphipleuraceae</taxon>
        <taxon>Halamphora</taxon>
    </lineage>
</organism>
<keyword evidence="4" id="KW-0496">Mitochondrion</keyword>
<sequence length="195" mass="22713">MNQNIDNLEKTQLIKIPETLQVFWCKRKKIIIIKGHLEQKSLKVPSLLTLHILKHEIEVVTDISEKLSNHNKKKIKSLLKTTHSLIQQLLIEVLTPVYKKIKLVGVGYRVLPVEEFNNQLLILRLGYSHPIYFKIPTQINTSCLKSTQLFVYGRSYRQVTFTLSQIRLNKIPEPYKGKGILYDNEKVLLKEGKKI</sequence>
<dbReference type="PIRSF" id="PIRSF002162">
    <property type="entry name" value="Ribosomal_L6"/>
    <property type="match status" value="1"/>
</dbReference>
<accession>A0A2R4A3A6</accession>
<proteinExistence type="inferred from homology"/>
<dbReference type="PANTHER" id="PTHR11655">
    <property type="entry name" value="60S/50S RIBOSOMAL PROTEIN L6/L9"/>
    <property type="match status" value="1"/>
</dbReference>
<geneLocation type="mitochondrion" evidence="4"/>
<protein>
    <submittedName>
        <fullName evidence="4">Ribosomal protein L6</fullName>
    </submittedName>
</protein>
<dbReference type="InterPro" id="IPR036789">
    <property type="entry name" value="Ribosomal_uL6-like_a/b-dom_sf"/>
</dbReference>
<dbReference type="PANTHER" id="PTHR11655:SF14">
    <property type="entry name" value="LARGE RIBOSOMAL SUBUNIT PROTEIN UL6M"/>
    <property type="match status" value="1"/>
</dbReference>
<reference evidence="4" key="1">
    <citation type="submission" date="2017-09" db="EMBL/GenBank/DDBJ databases">
        <title>Comparative analysis of the mitochondrial genomes of 6 newly sequenced diatoms reveals group II introns in the barcoding region of cox1.</title>
        <authorList>
            <person name="Keepers K.G."/>
            <person name="Pogoda C.S."/>
            <person name="Kane N.C."/>
            <person name="Hamsher S.E."/>
            <person name="Stepanek J.G."/>
            <person name="Kociolek J.P."/>
        </authorList>
    </citation>
    <scope>NUCLEOTIDE SEQUENCE</scope>
</reference>
<gene>
    <name evidence="4" type="primary">rpl6</name>
</gene>
<dbReference type="GO" id="GO:0019843">
    <property type="term" value="F:rRNA binding"/>
    <property type="evidence" value="ECO:0007669"/>
    <property type="project" value="InterPro"/>
</dbReference>
<keyword evidence="2 4" id="KW-0689">Ribosomal protein</keyword>
<name>A0A2R4A3A6_9STRA</name>
<dbReference type="GeneID" id="36937306"/>
<dbReference type="GO" id="GO:0006412">
    <property type="term" value="P:translation"/>
    <property type="evidence" value="ECO:0007669"/>
    <property type="project" value="InterPro"/>
</dbReference>
<dbReference type="PRINTS" id="PR00059">
    <property type="entry name" value="RIBOSOMALL6"/>
</dbReference>
<dbReference type="PROSITE" id="PS00525">
    <property type="entry name" value="RIBOSOMAL_L6_1"/>
    <property type="match status" value="1"/>
</dbReference>
<dbReference type="RefSeq" id="YP_009485452.1">
    <property type="nucleotide sequence ID" value="NC_037727.1"/>
</dbReference>
<dbReference type="InterPro" id="IPR019906">
    <property type="entry name" value="Ribosomal_uL6_bac-type"/>
</dbReference>
<dbReference type="SUPFAM" id="SSF56053">
    <property type="entry name" value="Ribosomal protein L6"/>
    <property type="match status" value="1"/>
</dbReference>
<evidence type="ECO:0000256" key="1">
    <source>
        <dbReference type="ARBA" id="ARBA00009356"/>
    </source>
</evidence>
<dbReference type="InterPro" id="IPR002358">
    <property type="entry name" value="Ribosomal_uL6_CS"/>
</dbReference>
<dbReference type="EMBL" id="MF997420">
    <property type="protein sequence ID" value="AVR57516.1"/>
    <property type="molecule type" value="Genomic_DNA"/>
</dbReference>
<comment type="similarity">
    <text evidence="1">Belongs to the universal ribosomal protein uL6 family.</text>
</comment>
<dbReference type="GO" id="GO:0003735">
    <property type="term" value="F:structural constituent of ribosome"/>
    <property type="evidence" value="ECO:0007669"/>
    <property type="project" value="InterPro"/>
</dbReference>
<dbReference type="Gene3D" id="3.90.930.12">
    <property type="entry name" value="Ribosomal protein L6, alpha-beta domain"/>
    <property type="match status" value="1"/>
</dbReference>
<evidence type="ECO:0000256" key="3">
    <source>
        <dbReference type="ARBA" id="ARBA00023274"/>
    </source>
</evidence>
<keyword evidence="3" id="KW-0687">Ribonucleoprotein</keyword>
<evidence type="ECO:0000256" key="2">
    <source>
        <dbReference type="ARBA" id="ARBA00022980"/>
    </source>
</evidence>
<dbReference type="AlphaFoldDB" id="A0A2R4A3A6"/>